<feature type="coiled-coil region" evidence="1">
    <location>
        <begin position="15"/>
        <end position="42"/>
    </location>
</feature>
<evidence type="ECO:0008006" key="4">
    <source>
        <dbReference type="Google" id="ProtNLM"/>
    </source>
</evidence>
<keyword evidence="3" id="KW-1185">Reference proteome</keyword>
<dbReference type="Proteomes" id="UP001597018">
    <property type="component" value="Unassembled WGS sequence"/>
</dbReference>
<evidence type="ECO:0000313" key="3">
    <source>
        <dbReference type="Proteomes" id="UP001597018"/>
    </source>
</evidence>
<organism evidence="2 3">
    <name type="scientific">Saccharopolyspora rosea</name>
    <dbReference type="NCBI Taxonomy" id="524884"/>
    <lineage>
        <taxon>Bacteria</taxon>
        <taxon>Bacillati</taxon>
        <taxon>Actinomycetota</taxon>
        <taxon>Actinomycetes</taxon>
        <taxon>Pseudonocardiales</taxon>
        <taxon>Pseudonocardiaceae</taxon>
        <taxon>Saccharopolyspora</taxon>
    </lineage>
</organism>
<dbReference type="Gene3D" id="1.20.5.1160">
    <property type="entry name" value="Vasodilator-stimulated phosphoprotein"/>
    <property type="match status" value="1"/>
</dbReference>
<sequence>MALIDWTPRMVDQKIEDLRNQYNTMNNNTDQLQSEISQLAQQSRGQWAQDWNAAYKVIDQQQSKMHAAFQGAIQKLQEMKENLVRQDLNNQIGS</sequence>
<evidence type="ECO:0000313" key="2">
    <source>
        <dbReference type="EMBL" id="MFD0918324.1"/>
    </source>
</evidence>
<accession>A0ABW3FIM2</accession>
<comment type="caution">
    <text evidence="2">The sequence shown here is derived from an EMBL/GenBank/DDBJ whole genome shotgun (WGS) entry which is preliminary data.</text>
</comment>
<dbReference type="SUPFAM" id="SSF140453">
    <property type="entry name" value="EsxAB dimer-like"/>
    <property type="match status" value="1"/>
</dbReference>
<dbReference type="RefSeq" id="WP_263250051.1">
    <property type="nucleotide sequence ID" value="NZ_BAABLT010000034.1"/>
</dbReference>
<dbReference type="InterPro" id="IPR036689">
    <property type="entry name" value="ESAT-6-like_sf"/>
</dbReference>
<reference evidence="3" key="1">
    <citation type="journal article" date="2019" name="Int. J. Syst. Evol. Microbiol.">
        <title>The Global Catalogue of Microorganisms (GCM) 10K type strain sequencing project: providing services to taxonomists for standard genome sequencing and annotation.</title>
        <authorList>
            <consortium name="The Broad Institute Genomics Platform"/>
            <consortium name="The Broad Institute Genome Sequencing Center for Infectious Disease"/>
            <person name="Wu L."/>
            <person name="Ma J."/>
        </authorList>
    </citation>
    <scope>NUCLEOTIDE SEQUENCE [LARGE SCALE GENOMIC DNA]</scope>
    <source>
        <strain evidence="3">CCUG 56401</strain>
    </source>
</reference>
<gene>
    <name evidence="2" type="ORF">ACFQ16_01065</name>
</gene>
<dbReference type="EMBL" id="JBHTIW010000001">
    <property type="protein sequence ID" value="MFD0918324.1"/>
    <property type="molecule type" value="Genomic_DNA"/>
</dbReference>
<name>A0ABW3FIM2_9PSEU</name>
<keyword evidence="1" id="KW-0175">Coiled coil</keyword>
<proteinExistence type="predicted"/>
<protein>
    <recommendedName>
        <fullName evidence="4">ESAT-6-like protein</fullName>
    </recommendedName>
</protein>
<evidence type="ECO:0000256" key="1">
    <source>
        <dbReference type="SAM" id="Coils"/>
    </source>
</evidence>